<comment type="caution">
    <text evidence="2">The sequence shown here is derived from an EMBL/GenBank/DDBJ whole genome shotgun (WGS) entry which is preliminary data.</text>
</comment>
<keyword evidence="3" id="KW-1185">Reference proteome</keyword>
<evidence type="ECO:0000313" key="2">
    <source>
        <dbReference type="EMBL" id="CAG8527931.1"/>
    </source>
</evidence>
<dbReference type="AlphaFoldDB" id="A0A9N9AD40"/>
<proteinExistence type="predicted"/>
<accession>A0A9N9AD40</accession>
<evidence type="ECO:0000313" key="3">
    <source>
        <dbReference type="Proteomes" id="UP000789572"/>
    </source>
</evidence>
<name>A0A9N9AD40_9GLOM</name>
<evidence type="ECO:0000256" key="1">
    <source>
        <dbReference type="SAM" id="SignalP"/>
    </source>
</evidence>
<sequence length="243" mass="26699">MRPFAIFAFSSILCITLIALPINAELVCPIDIPLSTCAACQAAIDSIFSPNYFNGNIPPPDKFHPCDFYSRTEWEVIRRWRPGTSPFDATVPQLLKDAFDAACSNSSTCTEQEAIDGSKIIETGCGELVEASNDAGIVNATTAYIILRNIFPEKNVYCNKDANGDNYGWQILRDVINYAATIVPRGIAGLIVPPNPALVFVTFDNTTGSPSVYGIPDSVICSNAYKYMPNYSFKTIVTFYRKM</sequence>
<reference evidence="2" key="1">
    <citation type="submission" date="2021-06" db="EMBL/GenBank/DDBJ databases">
        <authorList>
            <person name="Kallberg Y."/>
            <person name="Tangrot J."/>
            <person name="Rosling A."/>
        </authorList>
    </citation>
    <scope>NUCLEOTIDE SEQUENCE</scope>
    <source>
        <strain evidence="2">IA702</strain>
    </source>
</reference>
<feature type="signal peptide" evidence="1">
    <location>
        <begin position="1"/>
        <end position="24"/>
    </location>
</feature>
<keyword evidence="1" id="KW-0732">Signal</keyword>
<feature type="chain" id="PRO_5040455886" evidence="1">
    <location>
        <begin position="25"/>
        <end position="243"/>
    </location>
</feature>
<dbReference type="OrthoDB" id="10338860at2759"/>
<organism evidence="2 3">
    <name type="scientific">Paraglomus occultum</name>
    <dbReference type="NCBI Taxonomy" id="144539"/>
    <lineage>
        <taxon>Eukaryota</taxon>
        <taxon>Fungi</taxon>
        <taxon>Fungi incertae sedis</taxon>
        <taxon>Mucoromycota</taxon>
        <taxon>Glomeromycotina</taxon>
        <taxon>Glomeromycetes</taxon>
        <taxon>Paraglomerales</taxon>
        <taxon>Paraglomeraceae</taxon>
        <taxon>Paraglomus</taxon>
    </lineage>
</organism>
<dbReference type="EMBL" id="CAJVPJ010000467">
    <property type="protein sequence ID" value="CAG8527931.1"/>
    <property type="molecule type" value="Genomic_DNA"/>
</dbReference>
<gene>
    <name evidence="2" type="ORF">POCULU_LOCUS3912</name>
</gene>
<protein>
    <submittedName>
        <fullName evidence="2">7169_t:CDS:1</fullName>
    </submittedName>
</protein>
<dbReference type="Proteomes" id="UP000789572">
    <property type="component" value="Unassembled WGS sequence"/>
</dbReference>